<name>A0A0R3SHN5_HYMDI</name>
<evidence type="ECO:0000313" key="3">
    <source>
        <dbReference type="Proteomes" id="UP000274504"/>
    </source>
</evidence>
<accession>A0A0R3SHN5</accession>
<feature type="chain" id="PRO_5043131287" evidence="1">
    <location>
        <begin position="23"/>
        <end position="219"/>
    </location>
</feature>
<dbReference type="Proteomes" id="UP000274504">
    <property type="component" value="Unassembled WGS sequence"/>
</dbReference>
<organism evidence="4">
    <name type="scientific">Hymenolepis diminuta</name>
    <name type="common">Rat tapeworm</name>
    <dbReference type="NCBI Taxonomy" id="6216"/>
    <lineage>
        <taxon>Eukaryota</taxon>
        <taxon>Metazoa</taxon>
        <taxon>Spiralia</taxon>
        <taxon>Lophotrochozoa</taxon>
        <taxon>Platyhelminthes</taxon>
        <taxon>Cestoda</taxon>
        <taxon>Eucestoda</taxon>
        <taxon>Cyclophyllidea</taxon>
        <taxon>Hymenolepididae</taxon>
        <taxon>Hymenolepis</taxon>
    </lineage>
</organism>
<reference evidence="2 3" key="2">
    <citation type="submission" date="2018-11" db="EMBL/GenBank/DDBJ databases">
        <authorList>
            <consortium name="Pathogen Informatics"/>
        </authorList>
    </citation>
    <scope>NUCLEOTIDE SEQUENCE [LARGE SCALE GENOMIC DNA]</scope>
</reference>
<keyword evidence="1" id="KW-0732">Signal</keyword>
<protein>
    <submittedName>
        <fullName evidence="4">Ig-like domain-containing protein</fullName>
    </submittedName>
</protein>
<dbReference type="EMBL" id="UYSG01001704">
    <property type="protein sequence ID" value="VDL49425.1"/>
    <property type="molecule type" value="Genomic_DNA"/>
</dbReference>
<feature type="signal peptide" evidence="1">
    <location>
        <begin position="1"/>
        <end position="22"/>
    </location>
</feature>
<evidence type="ECO:0000313" key="4">
    <source>
        <dbReference type="WBParaSite" id="HDID_0000445001-mRNA-1"/>
    </source>
</evidence>
<gene>
    <name evidence="2" type="ORF">HDID_LOCUS4447</name>
</gene>
<evidence type="ECO:0000256" key="1">
    <source>
        <dbReference type="SAM" id="SignalP"/>
    </source>
</evidence>
<dbReference type="AlphaFoldDB" id="A0A0R3SHN5"/>
<reference evidence="4" key="1">
    <citation type="submission" date="2017-02" db="UniProtKB">
        <authorList>
            <consortium name="WormBaseParasite"/>
        </authorList>
    </citation>
    <scope>IDENTIFICATION</scope>
</reference>
<sequence length="219" mass="24549">MFDHSHLLVFTCLACLTHLGTAQFTYDGPYYHEVLAGGLVDLPCYLSNQAKRIILKSFSGPVQTSHTLRWVHRRFDRMVDPWTGDGRRSYLKMGILQASDPLVEDMGLLNIPMVSGVGLRIVAVNPSTAGLYACLLSRQKFDRGLNLDYENATLLSIHSLRVQEVERSNSEDNSGKKGERTDLKGTQFDEWTWLINPSKDVHPDGTVFKCESTNLTCGL</sequence>
<dbReference type="OrthoDB" id="6235377at2759"/>
<proteinExistence type="predicted"/>
<dbReference type="WBParaSite" id="HDID_0000445001-mRNA-1">
    <property type="protein sequence ID" value="HDID_0000445001-mRNA-1"/>
    <property type="gene ID" value="HDID_0000445001"/>
</dbReference>
<evidence type="ECO:0000313" key="2">
    <source>
        <dbReference type="EMBL" id="VDL49425.1"/>
    </source>
</evidence>